<reference evidence="1" key="1">
    <citation type="submission" date="2021-05" db="EMBL/GenBank/DDBJ databases">
        <title>Complete genome sequence of the cellulolytic planctomycete Telmatocola sphagniphila SP2T and characterization of the first cellulase from planctomycetes.</title>
        <authorList>
            <person name="Rakitin A.L."/>
            <person name="Beletsky A.V."/>
            <person name="Naumoff D.G."/>
            <person name="Kulichevskaya I.S."/>
            <person name="Mardanov A.V."/>
            <person name="Ravin N.V."/>
            <person name="Dedysh S.N."/>
        </authorList>
    </citation>
    <scope>NUCLEOTIDE SEQUENCE</scope>
    <source>
        <strain evidence="1">SP2T</strain>
    </source>
</reference>
<dbReference type="RefSeq" id="WP_213498225.1">
    <property type="nucleotide sequence ID" value="NZ_CP074694.1"/>
</dbReference>
<dbReference type="AlphaFoldDB" id="A0A8E6BAD6"/>
<organism evidence="1 2">
    <name type="scientific">Telmatocola sphagniphila</name>
    <dbReference type="NCBI Taxonomy" id="1123043"/>
    <lineage>
        <taxon>Bacteria</taxon>
        <taxon>Pseudomonadati</taxon>
        <taxon>Planctomycetota</taxon>
        <taxon>Planctomycetia</taxon>
        <taxon>Gemmatales</taxon>
        <taxon>Gemmataceae</taxon>
    </lineage>
</organism>
<dbReference type="Proteomes" id="UP000676194">
    <property type="component" value="Chromosome"/>
</dbReference>
<keyword evidence="2" id="KW-1185">Reference proteome</keyword>
<name>A0A8E6BAD6_9BACT</name>
<protein>
    <submittedName>
        <fullName evidence="1">Uncharacterized protein</fullName>
    </submittedName>
</protein>
<proteinExistence type="predicted"/>
<sequence>MPLNAPLTEDFVRTLAPDEASFKAASEISQSSRLQNLGTSSDGTWMLGEFTGMGPAPYKLSADFHIPNQPVLQSTSPSRYHPDKYTLGMLLKYAHNPDSFGVKSPSIELLARREKVLAAEERKKGVFAKKGGKKDEEKKQLLRLEALEAANHMLVDLAAKGNWFSENRAEQFEKLCKQLNEASLPSLAAQFKRVALVGKEKGLKDPEKNLLGASALANCEAVLKKTIHFLGTDTSKPSEEDYLLEQFLDMHWSISDLKARGYGKTDLSLFELAYERLDDEGRATRMEVSNLLDLNTGELHQSVAYRPFKGLTPIPEQVSYTTPIHVPDAVLYPGSLNRRVRWEKNSETTGVSSSEALEATYGHAIPEFEPVIDEFRSQLEKPFAPTEAVLLLRCAKLGKVNDKVVVEDSNGGRLELRDRRKDYSHLFNFKRAAAMLRSESPALLVRLAVSGKQIIAYPLAMITPKHHLKIGV</sequence>
<evidence type="ECO:0000313" key="2">
    <source>
        <dbReference type="Proteomes" id="UP000676194"/>
    </source>
</evidence>
<dbReference type="KEGG" id="tsph:KIH39_05320"/>
<accession>A0A8E6BAD6</accession>
<dbReference type="EMBL" id="CP074694">
    <property type="protein sequence ID" value="QVL33335.1"/>
    <property type="molecule type" value="Genomic_DNA"/>
</dbReference>
<gene>
    <name evidence="1" type="ORF">KIH39_05320</name>
</gene>
<evidence type="ECO:0000313" key="1">
    <source>
        <dbReference type="EMBL" id="QVL33335.1"/>
    </source>
</evidence>